<keyword evidence="4" id="KW-1185">Reference proteome</keyword>
<dbReference type="Proteomes" id="UP000095210">
    <property type="component" value="Chromosome"/>
</dbReference>
<protein>
    <recommendedName>
        <fullName evidence="2">tRNA nuclease CdiA C-terminal domain-containing protein</fullName>
    </recommendedName>
</protein>
<feature type="region of interest" description="Disordered" evidence="1">
    <location>
        <begin position="108"/>
        <end position="134"/>
    </location>
</feature>
<evidence type="ECO:0000256" key="1">
    <source>
        <dbReference type="SAM" id="MobiDB-lite"/>
    </source>
</evidence>
<gene>
    <name evidence="3" type="ORF">TL08_23065</name>
</gene>
<reference evidence="4" key="1">
    <citation type="submission" date="2016-03" db="EMBL/GenBank/DDBJ databases">
        <title>Complete genome sequence of the type strain Actinoalloteichus hymeniacidonis DSM 45092.</title>
        <authorList>
            <person name="Schaffert L."/>
            <person name="Albersmeier A."/>
            <person name="Winkler A."/>
            <person name="Kalinowski J."/>
            <person name="Zotchev S."/>
            <person name="Ruckert C."/>
        </authorList>
    </citation>
    <scope>NUCLEOTIDE SEQUENCE [LARGE SCALE GENOMIC DNA]</scope>
    <source>
        <strain evidence="4">HPA177(T) (DSM 45092(T))</strain>
    </source>
</reference>
<feature type="domain" description="tRNA nuclease CdiA C-terminal" evidence="2">
    <location>
        <begin position="183"/>
        <end position="264"/>
    </location>
</feature>
<dbReference type="KEGG" id="ahm:TL08_23065"/>
<dbReference type="AlphaFoldDB" id="A0AAC9HTY1"/>
<evidence type="ECO:0000313" key="4">
    <source>
        <dbReference type="Proteomes" id="UP000095210"/>
    </source>
</evidence>
<name>A0AAC9HTY1_9PSEU</name>
<dbReference type="EMBL" id="CP014859">
    <property type="protein sequence ID" value="AOS65393.1"/>
    <property type="molecule type" value="Genomic_DNA"/>
</dbReference>
<accession>A0AAC9HTY1</accession>
<evidence type="ECO:0000259" key="2">
    <source>
        <dbReference type="Pfam" id="PF18451"/>
    </source>
</evidence>
<organism evidence="3 4">
    <name type="scientific">Actinoalloteichus hymeniacidonis</name>
    <dbReference type="NCBI Taxonomy" id="340345"/>
    <lineage>
        <taxon>Bacteria</taxon>
        <taxon>Bacillati</taxon>
        <taxon>Actinomycetota</taxon>
        <taxon>Actinomycetes</taxon>
        <taxon>Pseudonocardiales</taxon>
        <taxon>Pseudonocardiaceae</taxon>
        <taxon>Actinoalloteichus</taxon>
    </lineage>
</organism>
<evidence type="ECO:0000313" key="3">
    <source>
        <dbReference type="EMBL" id="AOS65393.1"/>
    </source>
</evidence>
<sequence length="275" mass="30011">MSSMTGFDRVATSLRHVKSETESAAAELSGIDRELGELLTRLDGVARGSTAAEMADVPKLIEQARVEIDNARTRYRNTAGRIHAYLAEHGHSPTSGTTALVGAREPTPRSAESARHNETIPLPNITPPHQPAGTVTDDPATWPGRIREPTGDEAFSPEEQSVAERLARLDEVEIVIQPPGSHRTPDAVIDGVGVEFKTLTDPNPDAERVKNTLNRSVRKGGQGTEIIIDGRRTTLTEADAIRGTFRFLRAPGNARKLARIRIWGADFDFEWKRGS</sequence>
<proteinExistence type="predicted"/>
<dbReference type="InterPro" id="IPR040559">
    <property type="entry name" value="CdiA_C"/>
</dbReference>
<dbReference type="Pfam" id="PF18451">
    <property type="entry name" value="CdiA_C"/>
    <property type="match status" value="1"/>
</dbReference>
<dbReference type="Gene3D" id="3.40.1350.120">
    <property type="match status" value="1"/>
</dbReference>